<accession>A0A3P7M8E7</accession>
<name>A0A3P7M8E7_DIBLA</name>
<dbReference type="OrthoDB" id="5948587at2759"/>
<reference evidence="1 2" key="1">
    <citation type="submission" date="2018-11" db="EMBL/GenBank/DDBJ databases">
        <authorList>
            <consortium name="Pathogen Informatics"/>
        </authorList>
    </citation>
    <scope>NUCLEOTIDE SEQUENCE [LARGE SCALE GENOMIC DNA]</scope>
</reference>
<evidence type="ECO:0000313" key="1">
    <source>
        <dbReference type="EMBL" id="VDN18608.1"/>
    </source>
</evidence>
<evidence type="ECO:0000313" key="2">
    <source>
        <dbReference type="Proteomes" id="UP000281553"/>
    </source>
</evidence>
<protein>
    <submittedName>
        <fullName evidence="1">Uncharacterized protein</fullName>
    </submittedName>
</protein>
<organism evidence="1 2">
    <name type="scientific">Dibothriocephalus latus</name>
    <name type="common">Fish tapeworm</name>
    <name type="synonym">Diphyllobothrium latum</name>
    <dbReference type="NCBI Taxonomy" id="60516"/>
    <lineage>
        <taxon>Eukaryota</taxon>
        <taxon>Metazoa</taxon>
        <taxon>Spiralia</taxon>
        <taxon>Lophotrochozoa</taxon>
        <taxon>Platyhelminthes</taxon>
        <taxon>Cestoda</taxon>
        <taxon>Eucestoda</taxon>
        <taxon>Diphyllobothriidea</taxon>
        <taxon>Diphyllobothriidae</taxon>
        <taxon>Dibothriocephalus</taxon>
    </lineage>
</organism>
<dbReference type="Proteomes" id="UP000281553">
    <property type="component" value="Unassembled WGS sequence"/>
</dbReference>
<dbReference type="AlphaFoldDB" id="A0A3P7M8E7"/>
<gene>
    <name evidence="1" type="ORF">DILT_LOCUS13225</name>
</gene>
<sequence length="167" mass="18597">MTEEEMELLQAYRNNERQLDAGELSRQVLRRGGDSTAVTVAGKEDEEELVRQMAIEKFKTSILQRLHLSSPTIMEDADDAGGGGGMNATDEVMEALPLFLKRRLLNEVENTNGILEPPAERTEEKETIVLLKPLRFKWPGTSSAVFAVEVADTIYATGVKSARLQFE</sequence>
<feature type="non-terminal residue" evidence="1">
    <location>
        <position position="167"/>
    </location>
</feature>
<keyword evidence="2" id="KW-1185">Reference proteome</keyword>
<dbReference type="EMBL" id="UYRU01069347">
    <property type="protein sequence ID" value="VDN18608.1"/>
    <property type="molecule type" value="Genomic_DNA"/>
</dbReference>
<proteinExistence type="predicted"/>